<dbReference type="AlphaFoldDB" id="A0A839NFG2"/>
<evidence type="ECO:0000259" key="6">
    <source>
        <dbReference type="PROSITE" id="PS51000"/>
    </source>
</evidence>
<organism evidence="7 8">
    <name type="scientific">Flexivirga oryzae</name>
    <dbReference type="NCBI Taxonomy" id="1794944"/>
    <lineage>
        <taxon>Bacteria</taxon>
        <taxon>Bacillati</taxon>
        <taxon>Actinomycetota</taxon>
        <taxon>Actinomycetes</taxon>
        <taxon>Micrococcales</taxon>
        <taxon>Dermacoccaceae</taxon>
        <taxon>Flexivirga</taxon>
    </lineage>
</organism>
<evidence type="ECO:0000256" key="1">
    <source>
        <dbReference type="ARBA" id="ARBA00021390"/>
    </source>
</evidence>
<feature type="domain" description="HTH deoR-type" evidence="6">
    <location>
        <begin position="4"/>
        <end position="59"/>
    </location>
</feature>
<evidence type="ECO:0000313" key="8">
    <source>
        <dbReference type="Proteomes" id="UP000559182"/>
    </source>
</evidence>
<dbReference type="PRINTS" id="PR00037">
    <property type="entry name" value="HTHLACR"/>
</dbReference>
<keyword evidence="4" id="KW-0804">Transcription</keyword>
<keyword evidence="3" id="KW-0805">Transcription regulation</keyword>
<evidence type="ECO:0000256" key="4">
    <source>
        <dbReference type="ARBA" id="ARBA00023163"/>
    </source>
</evidence>
<dbReference type="SUPFAM" id="SSF100950">
    <property type="entry name" value="NagB/RpiA/CoA transferase-like"/>
    <property type="match status" value="1"/>
</dbReference>
<evidence type="ECO:0000256" key="3">
    <source>
        <dbReference type="ARBA" id="ARBA00023015"/>
    </source>
</evidence>
<name>A0A839NFG2_9MICO</name>
<dbReference type="Proteomes" id="UP000559182">
    <property type="component" value="Unassembled WGS sequence"/>
</dbReference>
<dbReference type="Gene3D" id="1.10.10.10">
    <property type="entry name" value="Winged helix-like DNA-binding domain superfamily/Winged helix DNA-binding domain"/>
    <property type="match status" value="1"/>
</dbReference>
<dbReference type="InterPro" id="IPR037171">
    <property type="entry name" value="NagB/RpiA_transferase-like"/>
</dbReference>
<evidence type="ECO:0000256" key="5">
    <source>
        <dbReference type="ARBA" id="ARBA00024937"/>
    </source>
</evidence>
<dbReference type="InterPro" id="IPR014036">
    <property type="entry name" value="DeoR-like_C"/>
</dbReference>
<protein>
    <recommendedName>
        <fullName evidence="1">Lactose phosphotransferase system repressor</fullName>
    </recommendedName>
</protein>
<sequence>MLYAAERQQRILDEARRHGRVEVNTVATELDVTPETVRRDLTTLEKRGALRRVHGGAIPVERLGDEPTLAARSTRLTAEKKRIAARALDEIEDGATILLDAGSTTGAIAELLPTDRELTVVTNSVQTGDQLAAHDKLTLFVIGGRVRNRTGAMVGEWAGRALGGITVDVAFIGTNGVSPEHGLTTPDQAEGTVKRAMVHCARRVVAVADASKFGVDHFHTFADLSQLDRIITDSSLDRTIAAAVEALGPEVTRA</sequence>
<accession>A0A839NFG2</accession>
<proteinExistence type="predicted"/>
<dbReference type="GO" id="GO:0003700">
    <property type="term" value="F:DNA-binding transcription factor activity"/>
    <property type="evidence" value="ECO:0007669"/>
    <property type="project" value="InterPro"/>
</dbReference>
<dbReference type="PANTHER" id="PTHR30363">
    <property type="entry name" value="HTH-TYPE TRANSCRIPTIONAL REGULATOR SRLR-RELATED"/>
    <property type="match status" value="1"/>
</dbReference>
<dbReference type="SMART" id="SM01134">
    <property type="entry name" value="DeoRC"/>
    <property type="match status" value="1"/>
</dbReference>
<comment type="function">
    <text evidence="5">Repressor of the lactose catabolism operon. Galactose-6-phosphate is the inducer.</text>
</comment>
<dbReference type="Gene3D" id="3.40.50.1360">
    <property type="match status" value="1"/>
</dbReference>
<keyword evidence="2" id="KW-0678">Repressor</keyword>
<gene>
    <name evidence="7" type="ORF">FHU39_003250</name>
</gene>
<dbReference type="PANTHER" id="PTHR30363:SF4">
    <property type="entry name" value="GLYCEROL-3-PHOSPHATE REGULON REPRESSOR"/>
    <property type="match status" value="1"/>
</dbReference>
<reference evidence="7 8" key="1">
    <citation type="submission" date="2020-08" db="EMBL/GenBank/DDBJ databases">
        <title>Sequencing the genomes of 1000 actinobacteria strains.</title>
        <authorList>
            <person name="Klenk H.-P."/>
        </authorList>
    </citation>
    <scope>NUCLEOTIDE SEQUENCE [LARGE SCALE GENOMIC DNA]</scope>
    <source>
        <strain evidence="7 8">DSM 105369</strain>
    </source>
</reference>
<dbReference type="RefSeq" id="WP_183321572.1">
    <property type="nucleotide sequence ID" value="NZ_JACHVQ010000002.1"/>
</dbReference>
<dbReference type="InterPro" id="IPR036388">
    <property type="entry name" value="WH-like_DNA-bd_sf"/>
</dbReference>
<dbReference type="EMBL" id="JACHVQ010000002">
    <property type="protein sequence ID" value="MBB2893232.1"/>
    <property type="molecule type" value="Genomic_DNA"/>
</dbReference>
<dbReference type="InterPro" id="IPR050313">
    <property type="entry name" value="Carb_Metab_HTH_regulators"/>
</dbReference>
<dbReference type="Pfam" id="PF00455">
    <property type="entry name" value="DeoRC"/>
    <property type="match status" value="1"/>
</dbReference>
<evidence type="ECO:0000256" key="2">
    <source>
        <dbReference type="ARBA" id="ARBA00022491"/>
    </source>
</evidence>
<dbReference type="SUPFAM" id="SSF46785">
    <property type="entry name" value="Winged helix' DNA-binding domain"/>
    <property type="match status" value="1"/>
</dbReference>
<dbReference type="PROSITE" id="PS51000">
    <property type="entry name" value="HTH_DEOR_2"/>
    <property type="match status" value="1"/>
</dbReference>
<dbReference type="InterPro" id="IPR001034">
    <property type="entry name" value="DeoR_HTH"/>
</dbReference>
<keyword evidence="8" id="KW-1185">Reference proteome</keyword>
<evidence type="ECO:0000313" key="7">
    <source>
        <dbReference type="EMBL" id="MBB2893232.1"/>
    </source>
</evidence>
<dbReference type="InterPro" id="IPR036390">
    <property type="entry name" value="WH_DNA-bd_sf"/>
</dbReference>
<dbReference type="SMART" id="SM00420">
    <property type="entry name" value="HTH_DEOR"/>
    <property type="match status" value="1"/>
</dbReference>
<comment type="caution">
    <text evidence="7">The sequence shown here is derived from an EMBL/GenBank/DDBJ whole genome shotgun (WGS) entry which is preliminary data.</text>
</comment>
<dbReference type="Pfam" id="PF08220">
    <property type="entry name" value="HTH_DeoR"/>
    <property type="match status" value="1"/>
</dbReference>